<dbReference type="SUPFAM" id="SSF53335">
    <property type="entry name" value="S-adenosyl-L-methionine-dependent methyltransferases"/>
    <property type="match status" value="1"/>
</dbReference>
<evidence type="ECO:0008006" key="2">
    <source>
        <dbReference type="Google" id="ProtNLM"/>
    </source>
</evidence>
<accession>A0A0F9RA78</accession>
<dbReference type="InterPro" id="IPR029063">
    <property type="entry name" value="SAM-dependent_MTases_sf"/>
</dbReference>
<sequence>MKLQNEFGFMDDIENIHPLLRDKYIEPPFSVLDARQGSWQDRKTMPYNEFLCAYRSIINKSLVLLKPGGFACFVVGEVRDKEGNYRDFVGDTKRAFIDNGVNLYNDAVYLENGLNTAAMRADKQFKASKKLVKIHQNILVFKK</sequence>
<dbReference type="Gene3D" id="3.40.50.150">
    <property type="entry name" value="Vaccinia Virus protein VP39"/>
    <property type="match status" value="1"/>
</dbReference>
<dbReference type="AlphaFoldDB" id="A0A0F9RA78"/>
<organism evidence="1">
    <name type="scientific">marine sediment metagenome</name>
    <dbReference type="NCBI Taxonomy" id="412755"/>
    <lineage>
        <taxon>unclassified sequences</taxon>
        <taxon>metagenomes</taxon>
        <taxon>ecological metagenomes</taxon>
    </lineage>
</organism>
<protein>
    <recommendedName>
        <fullName evidence="2">DNA methylase N-4/N-6 domain-containing protein</fullName>
    </recommendedName>
</protein>
<comment type="caution">
    <text evidence="1">The sequence shown here is derived from an EMBL/GenBank/DDBJ whole genome shotgun (WGS) entry which is preliminary data.</text>
</comment>
<evidence type="ECO:0000313" key="1">
    <source>
        <dbReference type="EMBL" id="KKN46257.1"/>
    </source>
</evidence>
<reference evidence="1" key="1">
    <citation type="journal article" date="2015" name="Nature">
        <title>Complex archaea that bridge the gap between prokaryotes and eukaryotes.</title>
        <authorList>
            <person name="Spang A."/>
            <person name="Saw J.H."/>
            <person name="Jorgensen S.L."/>
            <person name="Zaremba-Niedzwiedzka K."/>
            <person name="Martijn J."/>
            <person name="Lind A.E."/>
            <person name="van Eijk R."/>
            <person name="Schleper C."/>
            <person name="Guy L."/>
            <person name="Ettema T.J."/>
        </authorList>
    </citation>
    <scope>NUCLEOTIDE SEQUENCE</scope>
</reference>
<dbReference type="EMBL" id="LAZR01001339">
    <property type="protein sequence ID" value="KKN46257.1"/>
    <property type="molecule type" value="Genomic_DNA"/>
</dbReference>
<proteinExistence type="predicted"/>
<gene>
    <name evidence="1" type="ORF">LCGC14_0674640</name>
</gene>
<name>A0A0F9RA78_9ZZZZ</name>